<feature type="region of interest" description="Disordered" evidence="1">
    <location>
        <begin position="1"/>
        <end position="26"/>
    </location>
</feature>
<organism evidence="2 3">
    <name type="scientific">Allacma fusca</name>
    <dbReference type="NCBI Taxonomy" id="39272"/>
    <lineage>
        <taxon>Eukaryota</taxon>
        <taxon>Metazoa</taxon>
        <taxon>Ecdysozoa</taxon>
        <taxon>Arthropoda</taxon>
        <taxon>Hexapoda</taxon>
        <taxon>Collembola</taxon>
        <taxon>Symphypleona</taxon>
        <taxon>Sminthuridae</taxon>
        <taxon>Allacma</taxon>
    </lineage>
</organism>
<reference evidence="2" key="1">
    <citation type="submission" date="2021-06" db="EMBL/GenBank/DDBJ databases">
        <authorList>
            <person name="Hodson N. C."/>
            <person name="Mongue J. A."/>
            <person name="Jaron S. K."/>
        </authorList>
    </citation>
    <scope>NUCLEOTIDE SEQUENCE</scope>
</reference>
<comment type="caution">
    <text evidence="2">The sequence shown here is derived from an EMBL/GenBank/DDBJ whole genome shotgun (WGS) entry which is preliminary data.</text>
</comment>
<proteinExistence type="predicted"/>
<sequence length="474" mass="55603">MEPIPPKKRFLSKASVIHHNKGTKRPMLQREVEENERKPLDAFPVVQRDCGAKCKQPGYPVPEHGSKARMHWNYKLPILYAKADVCQTTFRKTLNVSDSQISRIQKRMVETQEIFPRNLRGRHDNRPHRLLEDTIKLIKEHLESYGAVENHYTRNKYDETVTFLPPHHTIKQLHLNYMDVHGNDYPVSECTFRAQFHCFHFKIGNPYDDTCDTCDYLQLKLQSAETEEEKIHLQHQKQGHLAMADLTLNRRKQDIERARTDRNFIVLSVDMQQTFFTPKLTNASAFYLHGYFSNVYPKFAISGHSYLSCDMDFSFIERQLKKRPPITPNDLITPILEANSVTPFEIHKMTQDHFYDLKLLVNYWKRPAELKISQLLVFHQHRTLPTRILAKHSHSDAEVWVTFENKFRNRHIDPGHIPGISRSLKYNGLLPLKSSKQNDLVKMMKFLTAADQEFFTPFLDVSANHETRSNETEN</sequence>
<dbReference type="PANTHER" id="PTHR34415">
    <property type="entry name" value="INTEGRASE CATALYTIC DOMAIN-CONTAINING PROTEIN"/>
    <property type="match status" value="1"/>
</dbReference>
<dbReference type="PANTHER" id="PTHR34415:SF1">
    <property type="entry name" value="INTEGRASE CATALYTIC DOMAIN-CONTAINING PROTEIN"/>
    <property type="match status" value="1"/>
</dbReference>
<evidence type="ECO:0000256" key="1">
    <source>
        <dbReference type="SAM" id="MobiDB-lite"/>
    </source>
</evidence>
<keyword evidence="3" id="KW-1185">Reference proteome</keyword>
<gene>
    <name evidence="2" type="ORF">AFUS01_LOCUS37915</name>
</gene>
<name>A0A8J2L8P6_9HEXA</name>
<dbReference type="Proteomes" id="UP000708208">
    <property type="component" value="Unassembled WGS sequence"/>
</dbReference>
<protein>
    <submittedName>
        <fullName evidence="2">Uncharacterized protein</fullName>
    </submittedName>
</protein>
<dbReference type="OrthoDB" id="6913304at2759"/>
<dbReference type="AlphaFoldDB" id="A0A8J2L8P6"/>
<feature type="compositionally biased region" description="Basic residues" evidence="1">
    <location>
        <begin position="1"/>
        <end position="24"/>
    </location>
</feature>
<dbReference type="EMBL" id="CAJVCH010545535">
    <property type="protein sequence ID" value="CAG7827961.1"/>
    <property type="molecule type" value="Genomic_DNA"/>
</dbReference>
<accession>A0A8J2L8P6</accession>
<evidence type="ECO:0000313" key="2">
    <source>
        <dbReference type="EMBL" id="CAG7827961.1"/>
    </source>
</evidence>
<evidence type="ECO:0000313" key="3">
    <source>
        <dbReference type="Proteomes" id="UP000708208"/>
    </source>
</evidence>